<keyword evidence="2" id="KW-1185">Reference proteome</keyword>
<proteinExistence type="predicted"/>
<organism evidence="1 2">
    <name type="scientific">Geotrichum galactomycetum</name>
    <dbReference type="NCBI Taxonomy" id="27317"/>
    <lineage>
        <taxon>Eukaryota</taxon>
        <taxon>Fungi</taxon>
        <taxon>Dikarya</taxon>
        <taxon>Ascomycota</taxon>
        <taxon>Saccharomycotina</taxon>
        <taxon>Dipodascomycetes</taxon>
        <taxon>Dipodascales</taxon>
        <taxon>Dipodascaceae</taxon>
        <taxon>Geotrichum</taxon>
    </lineage>
</organism>
<sequence>MFKRISQRTMSSIASYADKHTLALEHYTPCDVADALVKYGLPHGGYIPNLVQYSKNRTDAAAAAPATAVGRAYTVLYAPLDDPRPAVKGGYIDTAPAGAIVVIGTAAAVQTGGMAPYTRISNALYGGLMSTRAQYLGCKGSVILGKIRDVAEHNALGYPVFAYGLGTSAPTKVVKVVAVNEPLEVQVPAQGSDNAVDVRVINPGDYIAADENGVVVIPAQDPAFVDKVLAAIPPRVEADELVAEDIKTGVPAGQAQKTRRAGL</sequence>
<gene>
    <name evidence="1" type="ORF">D0Z00_000738</name>
</gene>
<evidence type="ECO:0000313" key="1">
    <source>
        <dbReference type="EMBL" id="KAF5101664.1"/>
    </source>
</evidence>
<protein>
    <submittedName>
        <fullName evidence="1">Uncharacterized protein</fullName>
    </submittedName>
</protein>
<evidence type="ECO:0000313" key="2">
    <source>
        <dbReference type="Proteomes" id="UP000744676"/>
    </source>
</evidence>
<dbReference type="Proteomes" id="UP000744676">
    <property type="component" value="Unassembled WGS sequence"/>
</dbReference>
<dbReference type="EMBL" id="QVQA01000010">
    <property type="protein sequence ID" value="KAF5101664.1"/>
    <property type="molecule type" value="Genomic_DNA"/>
</dbReference>
<reference evidence="1 2" key="1">
    <citation type="journal article" date="2020" name="Front. Microbiol.">
        <title>Phenotypic and Genetic Characterization of the Cheese Ripening Yeast Geotrichum candidum.</title>
        <authorList>
            <person name="Perkins V."/>
            <person name="Vignola S."/>
            <person name="Lessard M.H."/>
            <person name="Plante P.L."/>
            <person name="Corbeil J."/>
            <person name="Dugat-Bony E."/>
            <person name="Frenette M."/>
            <person name="Labrie S."/>
        </authorList>
    </citation>
    <scope>NUCLEOTIDE SEQUENCE [LARGE SCALE GENOMIC DNA]</scope>
    <source>
        <strain evidence="1 2">LMA-1147</strain>
    </source>
</reference>
<accession>A0ACB6V8U3</accession>
<comment type="caution">
    <text evidence="1">The sequence shown here is derived from an EMBL/GenBank/DDBJ whole genome shotgun (WGS) entry which is preliminary data.</text>
</comment>
<name>A0ACB6V8U3_9ASCO</name>